<dbReference type="Gene3D" id="3.40.640.10">
    <property type="entry name" value="Type I PLP-dependent aspartate aminotransferase-like (Major domain)"/>
    <property type="match status" value="1"/>
</dbReference>
<dbReference type="PANTHER" id="PTHR14237:SF19">
    <property type="entry name" value="MITOCHONDRIAL AMIDOXIME REDUCING COMPONENT 1"/>
    <property type="match status" value="1"/>
</dbReference>
<protein>
    <submittedName>
        <fullName evidence="3">Selenocysteine lyase/cysteine desulfurase</fullName>
    </submittedName>
</protein>
<gene>
    <name evidence="3" type="ORF">DSM04_104451</name>
</gene>
<sequence>MLNTFLSCRSKKNEKNLLHDDLYFNNLRKTEYGRLDTQNHIYLDYTGGGLYSLSQLEKHHKILKDHTFGNPHSTNPTSLHATKLVEDARAAVLDFFKAENYYCIFTQNASGALKIVGECYPFTTGSEYLLLSDNHNSVNGIREYCVAKGGCYNYVPVQVEDLRINEEELHIALNQEKHAKRLFAYPAQSNVSGVRHDLNWIKKAKDLGWDVLLDAAAFAPTSELNLSRIEPDFISLSFYKIFGYPTGLGALLVHKSKFNELCKPWFAGGTVTLASVKSPHHYLAKNHERFENGTLNYLNIPALKIGLEHIKAIGMQRINKRINSLSKYLFNKLNDLNHHNKTKKVRIFGPQDRIQTGGTLIMCFYDSEGKQIPFEEIERRANAHNISLRTGCFCNPGIDEINNDLNSDELHDFFTSNHQGGYREIINALQKMRGATRISVGLATTKSDLDQFLNFVDSLN</sequence>
<keyword evidence="3" id="KW-0456">Lyase</keyword>
<dbReference type="Gene3D" id="3.90.1150.10">
    <property type="entry name" value="Aspartate Aminotransferase, domain 1"/>
    <property type="match status" value="1"/>
</dbReference>
<keyword evidence="4" id="KW-1185">Reference proteome</keyword>
<dbReference type="AlphaFoldDB" id="A0A4Q0NTK2"/>
<proteinExistence type="predicted"/>
<evidence type="ECO:0000259" key="2">
    <source>
        <dbReference type="Pfam" id="PF00266"/>
    </source>
</evidence>
<dbReference type="InterPro" id="IPR015424">
    <property type="entry name" value="PyrdxlP-dep_Trfase"/>
</dbReference>
<dbReference type="InterPro" id="IPR015422">
    <property type="entry name" value="PyrdxlP-dep_Trfase_small"/>
</dbReference>
<dbReference type="RefSeq" id="WP_128761743.1">
    <property type="nucleotide sequence ID" value="NZ_QOVI01000004.1"/>
</dbReference>
<dbReference type="Pfam" id="PF00266">
    <property type="entry name" value="Aminotran_5"/>
    <property type="match status" value="1"/>
</dbReference>
<feature type="domain" description="Aminotransferase class V" evidence="2">
    <location>
        <begin position="41"/>
        <end position="452"/>
    </location>
</feature>
<accession>A0A4Q0NTK2</accession>
<comment type="caution">
    <text evidence="3">The sequence shown here is derived from an EMBL/GenBank/DDBJ whole genome shotgun (WGS) entry which is preliminary data.</text>
</comment>
<dbReference type="GO" id="GO:0016829">
    <property type="term" value="F:lyase activity"/>
    <property type="evidence" value="ECO:0007669"/>
    <property type="project" value="UniProtKB-KW"/>
</dbReference>
<name>A0A4Q0NTK2_9FLAO</name>
<dbReference type="InterPro" id="IPR015421">
    <property type="entry name" value="PyrdxlP-dep_Trfase_major"/>
</dbReference>
<dbReference type="SUPFAM" id="SSF53383">
    <property type="entry name" value="PLP-dependent transferases"/>
    <property type="match status" value="1"/>
</dbReference>
<evidence type="ECO:0000313" key="3">
    <source>
        <dbReference type="EMBL" id="RXG14342.1"/>
    </source>
</evidence>
<evidence type="ECO:0000256" key="1">
    <source>
        <dbReference type="ARBA" id="ARBA00022898"/>
    </source>
</evidence>
<evidence type="ECO:0000313" key="4">
    <source>
        <dbReference type="Proteomes" id="UP000289821"/>
    </source>
</evidence>
<dbReference type="Proteomes" id="UP000289821">
    <property type="component" value="Unassembled WGS sequence"/>
</dbReference>
<dbReference type="OrthoDB" id="3435185at2"/>
<reference evidence="3 4" key="1">
    <citation type="submission" date="2018-07" db="EMBL/GenBank/DDBJ databases">
        <title>Leeuwenhoekiella genomics.</title>
        <authorList>
            <person name="Tahon G."/>
            <person name="Willems A."/>
        </authorList>
    </citation>
    <scope>NUCLEOTIDE SEQUENCE [LARGE SCALE GENOMIC DNA]</scope>
    <source>
        <strain evidence="3 4">R-50232</strain>
    </source>
</reference>
<organism evidence="3 4">
    <name type="scientific">Leeuwenhoekiella aestuarii</name>
    <dbReference type="NCBI Taxonomy" id="2249426"/>
    <lineage>
        <taxon>Bacteria</taxon>
        <taxon>Pseudomonadati</taxon>
        <taxon>Bacteroidota</taxon>
        <taxon>Flavobacteriia</taxon>
        <taxon>Flavobacteriales</taxon>
        <taxon>Flavobacteriaceae</taxon>
        <taxon>Leeuwenhoekiella</taxon>
    </lineage>
</organism>
<dbReference type="InterPro" id="IPR000192">
    <property type="entry name" value="Aminotrans_V_dom"/>
</dbReference>
<dbReference type="PANTHER" id="PTHR14237">
    <property type="entry name" value="MOLYBDOPTERIN COFACTOR SULFURASE MOSC"/>
    <property type="match status" value="1"/>
</dbReference>
<keyword evidence="1" id="KW-0663">Pyridoxal phosphate</keyword>
<dbReference type="EMBL" id="QOVI01000004">
    <property type="protein sequence ID" value="RXG14342.1"/>
    <property type="molecule type" value="Genomic_DNA"/>
</dbReference>